<gene>
    <name evidence="2" type="ORF">M404DRAFT_32739</name>
</gene>
<dbReference type="OrthoDB" id="2691198at2759"/>
<reference evidence="2 3" key="1">
    <citation type="submission" date="2014-04" db="EMBL/GenBank/DDBJ databases">
        <authorList>
            <consortium name="DOE Joint Genome Institute"/>
            <person name="Kuo A."/>
            <person name="Kohler A."/>
            <person name="Costa M.D."/>
            <person name="Nagy L.G."/>
            <person name="Floudas D."/>
            <person name="Copeland A."/>
            <person name="Barry K.W."/>
            <person name="Cichocki N."/>
            <person name="Veneault-Fourrey C."/>
            <person name="LaButti K."/>
            <person name="Lindquist E.A."/>
            <person name="Lipzen A."/>
            <person name="Lundell T."/>
            <person name="Morin E."/>
            <person name="Murat C."/>
            <person name="Sun H."/>
            <person name="Tunlid A."/>
            <person name="Henrissat B."/>
            <person name="Grigoriev I.V."/>
            <person name="Hibbett D.S."/>
            <person name="Martin F."/>
            <person name="Nordberg H.P."/>
            <person name="Cantor M.N."/>
            <person name="Hua S.X."/>
        </authorList>
    </citation>
    <scope>NUCLEOTIDE SEQUENCE [LARGE SCALE GENOMIC DNA]</scope>
    <source>
        <strain evidence="2 3">Marx 270</strain>
    </source>
</reference>
<dbReference type="Proteomes" id="UP000054217">
    <property type="component" value="Unassembled WGS sequence"/>
</dbReference>
<feature type="region of interest" description="Disordered" evidence="1">
    <location>
        <begin position="70"/>
        <end position="176"/>
    </location>
</feature>
<dbReference type="InParanoid" id="A0A0C3NMZ9"/>
<evidence type="ECO:0000313" key="2">
    <source>
        <dbReference type="EMBL" id="KIN97000.1"/>
    </source>
</evidence>
<name>A0A0C3NMZ9_PISTI</name>
<sequence length="176" mass="20445">MRRGHERLDPDYIDNAIRDIYQHDLLPGDDGIRQTRRSRTPYPPHAYLPHIPHARTSYGTYGKEAYPRAQTQTRTQFRRPVTSPEEVLTPVTPFSTTHDQLPHTRTSYSSSGIEFNSLQQPPYHRSPPSYQQQPHNSHTPTYHRTTEFDPYPSHSPHHSFPPFLNEGIQINPGTWV</sequence>
<keyword evidence="3" id="KW-1185">Reference proteome</keyword>
<feature type="compositionally biased region" description="Low complexity" evidence="1">
    <location>
        <begin position="70"/>
        <end position="79"/>
    </location>
</feature>
<feature type="compositionally biased region" description="Polar residues" evidence="1">
    <location>
        <begin position="92"/>
        <end position="120"/>
    </location>
</feature>
<dbReference type="EMBL" id="KN832036">
    <property type="protein sequence ID" value="KIN97000.1"/>
    <property type="molecule type" value="Genomic_DNA"/>
</dbReference>
<protein>
    <submittedName>
        <fullName evidence="2">Uncharacterized protein</fullName>
    </submittedName>
</protein>
<evidence type="ECO:0000256" key="1">
    <source>
        <dbReference type="SAM" id="MobiDB-lite"/>
    </source>
</evidence>
<accession>A0A0C3NMZ9</accession>
<dbReference type="HOGENOM" id="CLU_1525790_0_0_1"/>
<proteinExistence type="predicted"/>
<reference evidence="3" key="2">
    <citation type="submission" date="2015-01" db="EMBL/GenBank/DDBJ databases">
        <title>Evolutionary Origins and Diversification of the Mycorrhizal Mutualists.</title>
        <authorList>
            <consortium name="DOE Joint Genome Institute"/>
            <consortium name="Mycorrhizal Genomics Consortium"/>
            <person name="Kohler A."/>
            <person name="Kuo A."/>
            <person name="Nagy L.G."/>
            <person name="Floudas D."/>
            <person name="Copeland A."/>
            <person name="Barry K.W."/>
            <person name="Cichocki N."/>
            <person name="Veneault-Fourrey C."/>
            <person name="LaButti K."/>
            <person name="Lindquist E.A."/>
            <person name="Lipzen A."/>
            <person name="Lundell T."/>
            <person name="Morin E."/>
            <person name="Murat C."/>
            <person name="Riley R."/>
            <person name="Ohm R."/>
            <person name="Sun H."/>
            <person name="Tunlid A."/>
            <person name="Henrissat B."/>
            <person name="Grigoriev I.V."/>
            <person name="Hibbett D.S."/>
            <person name="Martin F."/>
        </authorList>
    </citation>
    <scope>NUCLEOTIDE SEQUENCE [LARGE SCALE GENOMIC DNA]</scope>
    <source>
        <strain evidence="3">Marx 270</strain>
    </source>
</reference>
<evidence type="ECO:0000313" key="3">
    <source>
        <dbReference type="Proteomes" id="UP000054217"/>
    </source>
</evidence>
<feature type="compositionally biased region" description="Low complexity" evidence="1">
    <location>
        <begin position="148"/>
        <end position="163"/>
    </location>
</feature>
<dbReference type="AlphaFoldDB" id="A0A0C3NMZ9"/>
<feature type="compositionally biased region" description="Polar residues" evidence="1">
    <location>
        <begin position="128"/>
        <end position="143"/>
    </location>
</feature>
<organism evidence="2 3">
    <name type="scientific">Pisolithus tinctorius Marx 270</name>
    <dbReference type="NCBI Taxonomy" id="870435"/>
    <lineage>
        <taxon>Eukaryota</taxon>
        <taxon>Fungi</taxon>
        <taxon>Dikarya</taxon>
        <taxon>Basidiomycota</taxon>
        <taxon>Agaricomycotina</taxon>
        <taxon>Agaricomycetes</taxon>
        <taxon>Agaricomycetidae</taxon>
        <taxon>Boletales</taxon>
        <taxon>Sclerodermatineae</taxon>
        <taxon>Pisolithaceae</taxon>
        <taxon>Pisolithus</taxon>
    </lineage>
</organism>